<evidence type="ECO:0008006" key="9">
    <source>
        <dbReference type="Google" id="ProtNLM"/>
    </source>
</evidence>
<evidence type="ECO:0000313" key="8">
    <source>
        <dbReference type="Proteomes" id="UP000828251"/>
    </source>
</evidence>
<dbReference type="Proteomes" id="UP000828251">
    <property type="component" value="Unassembled WGS sequence"/>
</dbReference>
<dbReference type="PANTHER" id="PTHR33124">
    <property type="entry name" value="TRANSCRIPTION FACTOR IBH1-LIKE 1"/>
    <property type="match status" value="1"/>
</dbReference>
<keyword evidence="2" id="KW-0805">Transcription regulation</keyword>
<dbReference type="AlphaFoldDB" id="A0A9D3ZSL3"/>
<reference evidence="7 8" key="1">
    <citation type="journal article" date="2021" name="Plant Biotechnol. J.">
        <title>Multi-omics assisted identification of the key and species-specific regulatory components of drought-tolerant mechanisms in Gossypium stocksii.</title>
        <authorList>
            <person name="Yu D."/>
            <person name="Ke L."/>
            <person name="Zhang D."/>
            <person name="Wu Y."/>
            <person name="Sun Y."/>
            <person name="Mei J."/>
            <person name="Sun J."/>
            <person name="Sun Y."/>
        </authorList>
    </citation>
    <scope>NUCLEOTIDE SEQUENCE [LARGE SCALE GENOMIC DNA]</scope>
    <source>
        <strain evidence="8">cv. E1</strain>
        <tissue evidence="7">Leaf</tissue>
    </source>
</reference>
<keyword evidence="6" id="KW-0472">Membrane</keyword>
<feature type="region of interest" description="Disordered" evidence="5">
    <location>
        <begin position="1"/>
        <end position="29"/>
    </location>
</feature>
<dbReference type="GO" id="GO:0006355">
    <property type="term" value="P:regulation of DNA-templated transcription"/>
    <property type="evidence" value="ECO:0007669"/>
    <property type="project" value="InterPro"/>
</dbReference>
<feature type="transmembrane region" description="Helical" evidence="6">
    <location>
        <begin position="54"/>
        <end position="73"/>
    </location>
</feature>
<keyword evidence="6" id="KW-1133">Transmembrane helix</keyword>
<dbReference type="OrthoDB" id="1901781at2759"/>
<evidence type="ECO:0000256" key="4">
    <source>
        <dbReference type="ARBA" id="ARBA00023242"/>
    </source>
</evidence>
<keyword evidence="8" id="KW-1185">Reference proteome</keyword>
<organism evidence="7 8">
    <name type="scientific">Gossypium stocksii</name>
    <dbReference type="NCBI Taxonomy" id="47602"/>
    <lineage>
        <taxon>Eukaryota</taxon>
        <taxon>Viridiplantae</taxon>
        <taxon>Streptophyta</taxon>
        <taxon>Embryophyta</taxon>
        <taxon>Tracheophyta</taxon>
        <taxon>Spermatophyta</taxon>
        <taxon>Magnoliopsida</taxon>
        <taxon>eudicotyledons</taxon>
        <taxon>Gunneridae</taxon>
        <taxon>Pentapetalae</taxon>
        <taxon>rosids</taxon>
        <taxon>malvids</taxon>
        <taxon>Malvales</taxon>
        <taxon>Malvaceae</taxon>
        <taxon>Malvoideae</taxon>
        <taxon>Gossypium</taxon>
    </lineage>
</organism>
<protein>
    <recommendedName>
        <fullName evidence="9">BHLH domain-containing protein</fullName>
    </recommendedName>
</protein>
<gene>
    <name evidence="7" type="ORF">J1N35_028941</name>
</gene>
<dbReference type="InterPro" id="IPR044549">
    <property type="entry name" value="bHLH_AtIBH1-like"/>
</dbReference>
<dbReference type="GO" id="GO:0005634">
    <property type="term" value="C:nucleus"/>
    <property type="evidence" value="ECO:0007669"/>
    <property type="project" value="UniProtKB-SubCell"/>
</dbReference>
<evidence type="ECO:0000256" key="3">
    <source>
        <dbReference type="ARBA" id="ARBA00023163"/>
    </source>
</evidence>
<keyword evidence="3" id="KW-0804">Transcription</keyword>
<evidence type="ECO:0000313" key="7">
    <source>
        <dbReference type="EMBL" id="KAH1063954.1"/>
    </source>
</evidence>
<sequence length="162" mass="18673">MSLSSHHESTSGAWLDSTPCDQNHPKRKADGGLSLVVGLAMTRPRRDTRQTHDFFVVRGLLGQMYFWMVVFGFRRVKELSDTRCKEFSRVKWRRRRSMWTGDSGGRGSRSVRTKVKKLQRLIPGAKGLKPDRLFLRTADYILQLRLQVNILQALSKIYGPSH</sequence>
<evidence type="ECO:0000256" key="5">
    <source>
        <dbReference type="SAM" id="MobiDB-lite"/>
    </source>
</evidence>
<comment type="subcellular location">
    <subcellularLocation>
        <location evidence="1">Nucleus</location>
    </subcellularLocation>
</comment>
<dbReference type="PANTHER" id="PTHR33124:SF9">
    <property type="entry name" value="TRANSCRIPTION FACTOR"/>
    <property type="match status" value="1"/>
</dbReference>
<accession>A0A9D3ZSL3</accession>
<dbReference type="EMBL" id="JAIQCV010000009">
    <property type="protein sequence ID" value="KAH1063954.1"/>
    <property type="molecule type" value="Genomic_DNA"/>
</dbReference>
<comment type="caution">
    <text evidence="7">The sequence shown here is derived from an EMBL/GenBank/DDBJ whole genome shotgun (WGS) entry which is preliminary data.</text>
</comment>
<dbReference type="CDD" id="cd11444">
    <property type="entry name" value="bHLH_AtIBH1_like"/>
    <property type="match status" value="1"/>
</dbReference>
<evidence type="ECO:0000256" key="1">
    <source>
        <dbReference type="ARBA" id="ARBA00004123"/>
    </source>
</evidence>
<keyword evidence="4" id="KW-0539">Nucleus</keyword>
<proteinExistence type="predicted"/>
<name>A0A9D3ZSL3_9ROSI</name>
<evidence type="ECO:0000256" key="2">
    <source>
        <dbReference type="ARBA" id="ARBA00023015"/>
    </source>
</evidence>
<dbReference type="InterPro" id="IPR044660">
    <property type="entry name" value="IBH1-like"/>
</dbReference>
<evidence type="ECO:0000256" key="6">
    <source>
        <dbReference type="SAM" id="Phobius"/>
    </source>
</evidence>
<keyword evidence="6" id="KW-0812">Transmembrane</keyword>